<sequence>MRSRKSRRIVLNGAAHPRNRNDPIFTFLVVMRRYVSGWGTRPKSENLKSYPPSSHPVRRLPSTGHLQPHGADSVR</sequence>
<dbReference type="AlphaFoldDB" id="A0A2P2JIF1"/>
<accession>A0A2P2JIF1</accession>
<name>A0A2P2JIF1_RHIMU</name>
<evidence type="ECO:0000313" key="2">
    <source>
        <dbReference type="EMBL" id="MBW93246.1"/>
    </source>
</evidence>
<evidence type="ECO:0000256" key="1">
    <source>
        <dbReference type="SAM" id="MobiDB-lite"/>
    </source>
</evidence>
<protein>
    <submittedName>
        <fullName evidence="2">Uncharacterized protein</fullName>
    </submittedName>
</protein>
<feature type="region of interest" description="Disordered" evidence="1">
    <location>
        <begin position="39"/>
        <end position="75"/>
    </location>
</feature>
<dbReference type="EMBL" id="GGEC01012763">
    <property type="protein sequence ID" value="MBW93246.1"/>
    <property type="molecule type" value="Transcribed_RNA"/>
</dbReference>
<organism evidence="2">
    <name type="scientific">Rhizophora mucronata</name>
    <name type="common">Asiatic mangrove</name>
    <dbReference type="NCBI Taxonomy" id="61149"/>
    <lineage>
        <taxon>Eukaryota</taxon>
        <taxon>Viridiplantae</taxon>
        <taxon>Streptophyta</taxon>
        <taxon>Embryophyta</taxon>
        <taxon>Tracheophyta</taxon>
        <taxon>Spermatophyta</taxon>
        <taxon>Magnoliopsida</taxon>
        <taxon>eudicotyledons</taxon>
        <taxon>Gunneridae</taxon>
        <taxon>Pentapetalae</taxon>
        <taxon>rosids</taxon>
        <taxon>fabids</taxon>
        <taxon>Malpighiales</taxon>
        <taxon>Rhizophoraceae</taxon>
        <taxon>Rhizophora</taxon>
    </lineage>
</organism>
<proteinExistence type="predicted"/>
<reference evidence="2" key="1">
    <citation type="submission" date="2018-02" db="EMBL/GenBank/DDBJ databases">
        <title>Rhizophora mucronata_Transcriptome.</title>
        <authorList>
            <person name="Meera S.P."/>
            <person name="Sreeshan A."/>
            <person name="Augustine A."/>
        </authorList>
    </citation>
    <scope>NUCLEOTIDE SEQUENCE</scope>
    <source>
        <tissue evidence="2">Leaf</tissue>
    </source>
</reference>